<keyword evidence="2" id="KW-0328">Glycosyltransferase</keyword>
<dbReference type="PANTHER" id="PTHR10730:SF53">
    <property type="entry name" value="GLYCOSYLTRANSFERASE 25 FAMILY MEMBER"/>
    <property type="match status" value="1"/>
</dbReference>
<keyword evidence="7" id="KW-1185">Reference proteome</keyword>
<sequence length="946" mass="108162">MAMLRLNIEMRYMVAVIILAVFTYASLWCSYVLRPVPIYRDVKKFSKHSNFSLGFDHVYVISSSDQTNRRDRMKNIAKKIGLEFEFFPAISPEDTNIIDEFNFDDGLDQSQKLSYINHYNIFQLIDQSDYEDALILDDNLDFELNITSIMLNIHKILPADWEILHLTFCNSQEGVHNSPVWDAKNDSPDYKLFKSKKTYCANAYAVSSSGVSKLLKTLKPSKLSIESELTKLIQSNDLISYTILPPPIIPWRSPGSGNYGLYSLKKSIINLLSDKSKPLNSTLGFDKIYVINDSERPDKPILKSNFDAVKKFNPHNSLAPSDTAHYLSHYMVYQSIVDHGYDSALILEDGIDFELNIVSIMTNTHRNLPADWEIVYLGHCSELEGDSSAFLSDNNDESSEYKLFKSKKPYCTHAYAISYVGAIKILQKLAKPSNLIDLGLVNMIEQEIITSYTIIPPVISRWRIYDQSDKYPGRKTFDIPTLKDSTLYSLGLTFESNSTLGFGHIFVINLLNRADRRKKLETLANKFNLDLEFIPAVSKDSEEAQIDPNTGLRSTHKACYLSHYRTYKLIEERGYESALILEDDIDIELNIASIMTDIHQIVPSNWEILYLGFCSNWEGWGDPLEDKNNISPSYKLYNSKMPYCTHAYAVSRAGIRKLLGKLTEELKNPIDLELVGMVEDKYLNAYTIMPPIIIQWRSPNNPSDISPGQKALDFYFLKNSALHYLGVLKESNTTFGFNYIYAVNHPDRPDRLEKLESLSARLFFDKEIWHAILDNSTNQLNELNPSSELKPSEKAHYVTHYNIYKSIIDRNQGSGLILEDDIDIEVNISLIMTEVHQSLPNDWELLYLGHCNNLEGKSSEPIIVNENDISSYKLYQSEKPYCTYAYAVSRAGAHKLVEALRNPTKYPIDQEIVKLIQAKKIKSYSLIPPIVVHWHFPNESPTDISP</sequence>
<dbReference type="EMBL" id="CAJVPY010003370">
    <property type="protein sequence ID" value="CAG8589906.1"/>
    <property type="molecule type" value="Genomic_DNA"/>
</dbReference>
<dbReference type="CDD" id="cd06532">
    <property type="entry name" value="Glyco_transf_25"/>
    <property type="match status" value="2"/>
</dbReference>
<dbReference type="OrthoDB" id="2341404at2759"/>
<organism evidence="6 7">
    <name type="scientific">Dentiscutata erythropus</name>
    <dbReference type="NCBI Taxonomy" id="1348616"/>
    <lineage>
        <taxon>Eukaryota</taxon>
        <taxon>Fungi</taxon>
        <taxon>Fungi incertae sedis</taxon>
        <taxon>Mucoromycota</taxon>
        <taxon>Glomeromycotina</taxon>
        <taxon>Glomeromycetes</taxon>
        <taxon>Diversisporales</taxon>
        <taxon>Gigasporaceae</taxon>
        <taxon>Dentiscutata</taxon>
    </lineage>
</organism>
<proteinExistence type="inferred from homology"/>
<feature type="domain" description="Glycosyl transferase family 25" evidence="5">
    <location>
        <begin position="56"/>
        <end position="223"/>
    </location>
</feature>
<gene>
    <name evidence="6" type="ORF">DERYTH_LOCUS7110</name>
</gene>
<evidence type="ECO:0000313" key="6">
    <source>
        <dbReference type="EMBL" id="CAG8589906.1"/>
    </source>
</evidence>
<feature type="domain" description="Glycosyl transferase family 25" evidence="5">
    <location>
        <begin position="282"/>
        <end position="431"/>
    </location>
</feature>
<keyword evidence="4" id="KW-1133">Transmembrane helix</keyword>
<keyword evidence="4" id="KW-0472">Membrane</keyword>
<keyword evidence="3" id="KW-0808">Transferase</keyword>
<protein>
    <submittedName>
        <fullName evidence="6">22495_t:CDS:1</fullName>
    </submittedName>
</protein>
<keyword evidence="4" id="KW-0812">Transmembrane</keyword>
<evidence type="ECO:0000256" key="2">
    <source>
        <dbReference type="ARBA" id="ARBA00022676"/>
    </source>
</evidence>
<feature type="domain" description="Glycosyl transferase family 25" evidence="5">
    <location>
        <begin position="750"/>
        <end position="910"/>
    </location>
</feature>
<evidence type="ECO:0000313" key="7">
    <source>
        <dbReference type="Proteomes" id="UP000789405"/>
    </source>
</evidence>
<evidence type="ECO:0000256" key="3">
    <source>
        <dbReference type="ARBA" id="ARBA00022679"/>
    </source>
</evidence>
<dbReference type="AlphaFoldDB" id="A0A9N9GB27"/>
<name>A0A9N9GB27_9GLOM</name>
<reference evidence="6" key="1">
    <citation type="submission" date="2021-06" db="EMBL/GenBank/DDBJ databases">
        <authorList>
            <person name="Kallberg Y."/>
            <person name="Tangrot J."/>
            <person name="Rosling A."/>
        </authorList>
    </citation>
    <scope>NUCLEOTIDE SEQUENCE</scope>
    <source>
        <strain evidence="6">MA453B</strain>
    </source>
</reference>
<feature type="transmembrane region" description="Helical" evidence="4">
    <location>
        <begin position="12"/>
        <end position="33"/>
    </location>
</feature>
<dbReference type="PANTHER" id="PTHR10730">
    <property type="entry name" value="PROCOLLAGEN-LYSINE,2-OXOGLUTARATE 5-DIOXYGENASE/GLYCOSYLTRANSFERASE 25 FAMILY MEMBER"/>
    <property type="match status" value="1"/>
</dbReference>
<dbReference type="GO" id="GO:0016740">
    <property type="term" value="F:transferase activity"/>
    <property type="evidence" value="ECO:0007669"/>
    <property type="project" value="UniProtKB-KW"/>
</dbReference>
<dbReference type="InterPro" id="IPR050757">
    <property type="entry name" value="Collagen_mod_GT25"/>
</dbReference>
<evidence type="ECO:0000256" key="4">
    <source>
        <dbReference type="SAM" id="Phobius"/>
    </source>
</evidence>
<feature type="domain" description="Glycosyl transferase family 25" evidence="5">
    <location>
        <begin position="504"/>
        <end position="671"/>
    </location>
</feature>
<evidence type="ECO:0000256" key="1">
    <source>
        <dbReference type="ARBA" id="ARBA00006721"/>
    </source>
</evidence>
<dbReference type="InterPro" id="IPR002654">
    <property type="entry name" value="Glyco_trans_25"/>
</dbReference>
<accession>A0A9N9GB27</accession>
<feature type="non-terminal residue" evidence="6">
    <location>
        <position position="1"/>
    </location>
</feature>
<dbReference type="Pfam" id="PF01755">
    <property type="entry name" value="Glyco_transf_25"/>
    <property type="match status" value="4"/>
</dbReference>
<comment type="similarity">
    <text evidence="1">Belongs to the glycosyltransferase 25 family.</text>
</comment>
<comment type="caution">
    <text evidence="6">The sequence shown here is derived from an EMBL/GenBank/DDBJ whole genome shotgun (WGS) entry which is preliminary data.</text>
</comment>
<evidence type="ECO:0000259" key="5">
    <source>
        <dbReference type="Pfam" id="PF01755"/>
    </source>
</evidence>
<dbReference type="Proteomes" id="UP000789405">
    <property type="component" value="Unassembled WGS sequence"/>
</dbReference>